<evidence type="ECO:0000259" key="1">
    <source>
        <dbReference type="Pfam" id="PF11716"/>
    </source>
</evidence>
<dbReference type="SUPFAM" id="SSF109854">
    <property type="entry name" value="DinB/YfiT-like putative metalloenzymes"/>
    <property type="match status" value="1"/>
</dbReference>
<proteinExistence type="predicted"/>
<dbReference type="NCBIfam" id="TIGR03086">
    <property type="entry name" value="TIGR03086 family metal-binding protein"/>
    <property type="match status" value="1"/>
</dbReference>
<dbReference type="InterPro" id="IPR017517">
    <property type="entry name" value="Maleyloyr_isom"/>
</dbReference>
<dbReference type="Proteomes" id="UP000183413">
    <property type="component" value="Unassembled WGS sequence"/>
</dbReference>
<accession>A0A1I5ANG9</accession>
<dbReference type="InterPro" id="IPR024344">
    <property type="entry name" value="MDMPI_metal-binding"/>
</dbReference>
<dbReference type="Pfam" id="PF11716">
    <property type="entry name" value="MDMPI_N"/>
    <property type="match status" value="1"/>
</dbReference>
<dbReference type="STRING" id="1993.SAMN04489713_102662"/>
<dbReference type="EMBL" id="FOVH01000002">
    <property type="protein sequence ID" value="SFN64011.1"/>
    <property type="molecule type" value="Genomic_DNA"/>
</dbReference>
<protein>
    <submittedName>
        <fullName evidence="2">TIGR03086 family protein</fullName>
    </submittedName>
</protein>
<evidence type="ECO:0000313" key="3">
    <source>
        <dbReference type="Proteomes" id="UP000183413"/>
    </source>
</evidence>
<dbReference type="GO" id="GO:0046872">
    <property type="term" value="F:metal ion binding"/>
    <property type="evidence" value="ECO:0007669"/>
    <property type="project" value="InterPro"/>
</dbReference>
<dbReference type="InterPro" id="IPR034660">
    <property type="entry name" value="DinB/YfiT-like"/>
</dbReference>
<dbReference type="InterPro" id="IPR017520">
    <property type="entry name" value="CHP03086"/>
</dbReference>
<feature type="domain" description="Mycothiol-dependent maleylpyruvate isomerase metal-binding" evidence="1">
    <location>
        <begin position="30"/>
        <end position="153"/>
    </location>
</feature>
<evidence type="ECO:0000313" key="2">
    <source>
        <dbReference type="EMBL" id="SFN64011.1"/>
    </source>
</evidence>
<dbReference type="Gene3D" id="1.20.120.450">
    <property type="entry name" value="dinb family like domain"/>
    <property type="match status" value="1"/>
</dbReference>
<sequence length="214" mass="22439">MAREKFEWNESFRSDRIGGMNKTSGWTVLDTAHDMLRTAVHGLSDRDLGRPTPCSRWDVAQVVQHAAGDQLAFAAAITGEPGPGYDPFQPSGTLDGTPMDLLEPSLTACAAAWATVGRDAAAVTVPVPPGSLTPDTGAGAAALDAAVHAWDIAVATGRPSPLTPEISRTLLGVAREIVEPLRQYGAYAAALPHTGQDDVAALLRHLGREPGWTA</sequence>
<name>A0A1I5ANG9_9ACTN</name>
<keyword evidence="3" id="KW-1185">Reference proteome</keyword>
<dbReference type="NCBIfam" id="TIGR03083">
    <property type="entry name" value="maleylpyruvate isomerase family mycothiol-dependent enzyme"/>
    <property type="match status" value="1"/>
</dbReference>
<gene>
    <name evidence="2" type="ORF">SAMN04489713_102662</name>
</gene>
<dbReference type="InParanoid" id="A0A1I5ANG9"/>
<organism evidence="2 3">
    <name type="scientific">Actinomadura madurae</name>
    <dbReference type="NCBI Taxonomy" id="1993"/>
    <lineage>
        <taxon>Bacteria</taxon>
        <taxon>Bacillati</taxon>
        <taxon>Actinomycetota</taxon>
        <taxon>Actinomycetes</taxon>
        <taxon>Streptosporangiales</taxon>
        <taxon>Thermomonosporaceae</taxon>
        <taxon>Actinomadura</taxon>
    </lineage>
</organism>
<reference evidence="2 3" key="1">
    <citation type="submission" date="2016-10" db="EMBL/GenBank/DDBJ databases">
        <authorList>
            <person name="de Groot N.N."/>
        </authorList>
    </citation>
    <scope>NUCLEOTIDE SEQUENCE [LARGE SCALE GENOMIC DNA]</scope>
    <source>
        <strain evidence="2 3">DSM 43067</strain>
    </source>
</reference>
<dbReference type="eggNOG" id="COG0596">
    <property type="taxonomic scope" value="Bacteria"/>
</dbReference>
<dbReference type="AlphaFoldDB" id="A0A1I5ANG9"/>